<organism evidence="6 7">
    <name type="scientific">Caminicella sporogenes DSM 14501</name>
    <dbReference type="NCBI Taxonomy" id="1121266"/>
    <lineage>
        <taxon>Bacteria</taxon>
        <taxon>Bacillati</taxon>
        <taxon>Bacillota</taxon>
        <taxon>Clostridia</taxon>
        <taxon>Peptostreptococcales</taxon>
        <taxon>Caminicellaceae</taxon>
        <taxon>Caminicella</taxon>
    </lineage>
</organism>
<proteinExistence type="predicted"/>
<keyword evidence="2 5" id="KW-0812">Transmembrane</keyword>
<accession>A0A1M6NEY6</accession>
<gene>
    <name evidence="6" type="ORF">SAMN02745883_00855</name>
</gene>
<evidence type="ECO:0000256" key="5">
    <source>
        <dbReference type="SAM" id="Phobius"/>
    </source>
</evidence>
<comment type="subcellular location">
    <subcellularLocation>
        <location evidence="1">Membrane</location>
        <topology evidence="1">Multi-pass membrane protein</topology>
    </subcellularLocation>
</comment>
<dbReference type="Pfam" id="PF02674">
    <property type="entry name" value="Colicin_V"/>
    <property type="match status" value="2"/>
</dbReference>
<keyword evidence="4 5" id="KW-0472">Membrane</keyword>
<dbReference type="PANTHER" id="PTHR37306">
    <property type="entry name" value="COLICIN V PRODUCTION PROTEIN"/>
    <property type="match status" value="1"/>
</dbReference>
<feature type="transmembrane region" description="Helical" evidence="5">
    <location>
        <begin position="134"/>
        <end position="158"/>
    </location>
</feature>
<dbReference type="Proteomes" id="UP000184082">
    <property type="component" value="Unassembled WGS sequence"/>
</dbReference>
<name>A0A1M6NEY6_9FIRM</name>
<dbReference type="AlphaFoldDB" id="A0A1M6NEY6"/>
<dbReference type="EMBL" id="FRAJ01000006">
    <property type="protein sequence ID" value="SHJ94237.1"/>
    <property type="molecule type" value="Genomic_DNA"/>
</dbReference>
<evidence type="ECO:0000313" key="6">
    <source>
        <dbReference type="EMBL" id="SHJ94237.1"/>
    </source>
</evidence>
<keyword evidence="3 5" id="KW-1133">Transmembrane helix</keyword>
<evidence type="ECO:0000256" key="2">
    <source>
        <dbReference type="ARBA" id="ARBA00022692"/>
    </source>
</evidence>
<feature type="transmembrane region" description="Helical" evidence="5">
    <location>
        <begin position="170"/>
        <end position="191"/>
    </location>
</feature>
<protein>
    <submittedName>
        <fullName evidence="6">Colicin V production protein</fullName>
    </submittedName>
</protein>
<feature type="transmembrane region" description="Helical" evidence="5">
    <location>
        <begin position="6"/>
        <end position="37"/>
    </location>
</feature>
<dbReference type="PANTHER" id="PTHR37306:SF1">
    <property type="entry name" value="COLICIN V PRODUCTION PROTEIN"/>
    <property type="match status" value="1"/>
</dbReference>
<sequence>MNWVDVFFISIIAIMGLRGLYMGLVLSFFSIASYIFAGIAAKIYYPILTNFILEKTNLITKIQSFILEKLKILAVGKDVFKGTEQVNIFKIMNFPKALQDLLLKSDTLQQYNQNVMDNMYNHVSLIITKMIVDLISIVVVFLLVKILLNIIGFILNSIASLPVINSFNRLGGLIFGILKGIIIVYIIFALITPITVLSYDNSIVESLNNSYLAKYFYDYNIILDMLEGL</sequence>
<dbReference type="GO" id="GO:0009403">
    <property type="term" value="P:toxin biosynthetic process"/>
    <property type="evidence" value="ECO:0007669"/>
    <property type="project" value="InterPro"/>
</dbReference>
<keyword evidence="7" id="KW-1185">Reference proteome</keyword>
<evidence type="ECO:0000256" key="4">
    <source>
        <dbReference type="ARBA" id="ARBA00023136"/>
    </source>
</evidence>
<dbReference type="InterPro" id="IPR003825">
    <property type="entry name" value="Colicin-V_CvpA"/>
</dbReference>
<evidence type="ECO:0000313" key="7">
    <source>
        <dbReference type="Proteomes" id="UP000184082"/>
    </source>
</evidence>
<dbReference type="RefSeq" id="WP_072966140.1">
    <property type="nucleotide sequence ID" value="NZ_FRAJ01000006.1"/>
</dbReference>
<evidence type="ECO:0000256" key="1">
    <source>
        <dbReference type="ARBA" id="ARBA00004141"/>
    </source>
</evidence>
<evidence type="ECO:0000256" key="3">
    <source>
        <dbReference type="ARBA" id="ARBA00022989"/>
    </source>
</evidence>
<dbReference type="STRING" id="1121266.SAMN02745883_00855"/>
<dbReference type="GO" id="GO:0016020">
    <property type="term" value="C:membrane"/>
    <property type="evidence" value="ECO:0007669"/>
    <property type="project" value="UniProtKB-SubCell"/>
</dbReference>
<reference evidence="6 7" key="1">
    <citation type="submission" date="2016-11" db="EMBL/GenBank/DDBJ databases">
        <authorList>
            <person name="Jaros S."/>
            <person name="Januszkiewicz K."/>
            <person name="Wedrychowicz H."/>
        </authorList>
    </citation>
    <scope>NUCLEOTIDE SEQUENCE [LARGE SCALE GENOMIC DNA]</scope>
    <source>
        <strain evidence="6 7">DSM 14501</strain>
    </source>
</reference>